<dbReference type="PANTHER" id="PTHR33619:SF3">
    <property type="entry name" value="POLYSACCHARIDE EXPORT PROTEIN GFCE-RELATED"/>
    <property type="match status" value="1"/>
</dbReference>
<evidence type="ECO:0000259" key="2">
    <source>
        <dbReference type="Pfam" id="PF02563"/>
    </source>
</evidence>
<gene>
    <name evidence="4" type="ORF">ABS361_09030</name>
</gene>
<dbReference type="Pfam" id="PF02563">
    <property type="entry name" value="Poly_export"/>
    <property type="match status" value="1"/>
</dbReference>
<dbReference type="InterPro" id="IPR019554">
    <property type="entry name" value="Soluble_ligand-bd"/>
</dbReference>
<keyword evidence="1" id="KW-0732">Signal</keyword>
<dbReference type="GO" id="GO:0015159">
    <property type="term" value="F:polysaccharide transmembrane transporter activity"/>
    <property type="evidence" value="ECO:0007669"/>
    <property type="project" value="InterPro"/>
</dbReference>
<organism evidence="4">
    <name type="scientific">Methyloraptor flagellatus</name>
    <dbReference type="NCBI Taxonomy" id="3162530"/>
    <lineage>
        <taxon>Bacteria</taxon>
        <taxon>Pseudomonadati</taxon>
        <taxon>Pseudomonadota</taxon>
        <taxon>Alphaproteobacteria</taxon>
        <taxon>Hyphomicrobiales</taxon>
        <taxon>Ancalomicrobiaceae</taxon>
        <taxon>Methyloraptor</taxon>
    </lineage>
</organism>
<dbReference type="KEGG" id="mflg:ABS361_09030"/>
<dbReference type="Gene3D" id="3.30.1950.10">
    <property type="entry name" value="wza like domain"/>
    <property type="match status" value="1"/>
</dbReference>
<feature type="domain" description="Polysaccharide export protein N-terminal" evidence="2">
    <location>
        <begin position="27"/>
        <end position="100"/>
    </location>
</feature>
<dbReference type="Gene3D" id="3.10.560.10">
    <property type="entry name" value="Outer membrane lipoprotein wza domain like"/>
    <property type="match status" value="1"/>
</dbReference>
<dbReference type="PANTHER" id="PTHR33619">
    <property type="entry name" value="POLYSACCHARIDE EXPORT PROTEIN GFCE-RELATED"/>
    <property type="match status" value="1"/>
</dbReference>
<evidence type="ECO:0000256" key="1">
    <source>
        <dbReference type="ARBA" id="ARBA00022729"/>
    </source>
</evidence>
<accession>A0AAU7XGG3</accession>
<dbReference type="InterPro" id="IPR049712">
    <property type="entry name" value="Poly_export"/>
</dbReference>
<sequence length="179" mass="19590">MAVVLASLVGGCSGYVRPSPAFHEVLNQPYRFDAGDRLRITVFDQPNLSNTYQIDASGSLAFPLIGSVPARGKTTDQLQADIAGRLRNGYLRHPDVTVEVEQYRPFFVMGEVRNAGQYPYVAGMTAQTAVAISGGYTARADQSSVDITRQINGEIMSGRVPVTDPIRPGDTIYVRERFF</sequence>
<dbReference type="AlphaFoldDB" id="A0AAU7XGG3"/>
<name>A0AAU7XGG3_9HYPH</name>
<protein>
    <submittedName>
        <fullName evidence="4">Polysaccharide biosynthesis/export family protein</fullName>
    </submittedName>
</protein>
<reference evidence="4" key="1">
    <citation type="submission" date="2024-06" db="EMBL/GenBank/DDBJ databases">
        <title>Methylostella associata gen. nov., sp. nov., a novel Ancalomicrobiaceae-affiliated facultatively methylotrophic bacteria that feed on methanotrophs of the genus Methylococcus.</title>
        <authorList>
            <person name="Saltykova V."/>
            <person name="Danilova O.V."/>
            <person name="Oshkin I.Y."/>
            <person name="Belova S.E."/>
            <person name="Pimenov N.V."/>
            <person name="Dedysh S.N."/>
        </authorList>
    </citation>
    <scope>NUCLEOTIDE SEQUENCE</scope>
    <source>
        <strain evidence="4">S20</strain>
    </source>
</reference>
<dbReference type="Pfam" id="PF10531">
    <property type="entry name" value="SLBB"/>
    <property type="match status" value="1"/>
</dbReference>
<feature type="domain" description="Soluble ligand binding" evidence="3">
    <location>
        <begin position="106"/>
        <end position="156"/>
    </location>
</feature>
<evidence type="ECO:0000259" key="3">
    <source>
        <dbReference type="Pfam" id="PF10531"/>
    </source>
</evidence>
<proteinExistence type="predicted"/>
<dbReference type="EMBL" id="CP158568">
    <property type="protein sequence ID" value="XBY46859.1"/>
    <property type="molecule type" value="Genomic_DNA"/>
</dbReference>
<dbReference type="InterPro" id="IPR003715">
    <property type="entry name" value="Poly_export_N"/>
</dbReference>
<evidence type="ECO:0000313" key="4">
    <source>
        <dbReference type="EMBL" id="XBY46859.1"/>
    </source>
</evidence>